<proteinExistence type="predicted"/>
<dbReference type="GO" id="GO:0005829">
    <property type="term" value="C:cytosol"/>
    <property type="evidence" value="ECO:0007669"/>
    <property type="project" value="TreeGrafter"/>
</dbReference>
<dbReference type="GO" id="GO:0000209">
    <property type="term" value="P:protein polyubiquitination"/>
    <property type="evidence" value="ECO:0007669"/>
    <property type="project" value="TreeGrafter"/>
</dbReference>
<dbReference type="Proteomes" id="UP000094801">
    <property type="component" value="Unassembled WGS sequence"/>
</dbReference>
<sequence>MSLDILYSAEYLPRINSISIQLSNIKLNLIESIEISNSNILLITYLSKLYSFKLPSSCSNYNDLKPILSQSGDVISFKLQSTTNNDTNNSTIDQFNDNYKWNNKFISNILDYKPSLKCYNCDHVIVNLIHGSTKLKSMPSESWSEMMDFWHCHKPTTGSYSNNEILNRFNQFKPNLNDLIIGCNYFIINYKQYENESLKLSDGNNDVCCSFCDFKIGKIDENTGNCQLIKWFLKLNYTIDNELIIDDFKPSLFIYNYLLDSINSTAIRYYLFTSTSGDRILIWCFNFGLKLSINDLNLNNCLKIFYSTSNSDIDSFLNDGKSINLNNLDQFELDSIIFNDLISNLNKINKLLPINKFTSTIWKISYLSLDL</sequence>
<dbReference type="GO" id="GO:0051865">
    <property type="term" value="P:protein autoubiquitination"/>
    <property type="evidence" value="ECO:0007669"/>
    <property type="project" value="TreeGrafter"/>
</dbReference>
<name>A0A1E4T1N0_9ASCO</name>
<gene>
    <name evidence="1" type="ORF">CANARDRAFT_7729</name>
</gene>
<dbReference type="PANTHER" id="PTHR31531:SF2">
    <property type="entry name" value="E3 UBIQUITIN-PROTEIN LIGASE E3D"/>
    <property type="match status" value="1"/>
</dbReference>
<keyword evidence="2" id="KW-1185">Reference proteome</keyword>
<dbReference type="Pfam" id="PF09814">
    <property type="entry name" value="HECT_2"/>
    <property type="match status" value="1"/>
</dbReference>
<organism evidence="1 2">
    <name type="scientific">[Candida] arabinofermentans NRRL YB-2248</name>
    <dbReference type="NCBI Taxonomy" id="983967"/>
    <lineage>
        <taxon>Eukaryota</taxon>
        <taxon>Fungi</taxon>
        <taxon>Dikarya</taxon>
        <taxon>Ascomycota</taxon>
        <taxon>Saccharomycotina</taxon>
        <taxon>Pichiomycetes</taxon>
        <taxon>Pichiales</taxon>
        <taxon>Pichiaceae</taxon>
        <taxon>Ogataea</taxon>
        <taxon>Ogataea/Candida clade</taxon>
    </lineage>
</organism>
<dbReference type="InterPro" id="IPR019193">
    <property type="entry name" value="UBQ-conj_enz_E2-bd_prot"/>
</dbReference>
<dbReference type="GO" id="GO:0000151">
    <property type="term" value="C:ubiquitin ligase complex"/>
    <property type="evidence" value="ECO:0007669"/>
    <property type="project" value="TreeGrafter"/>
</dbReference>
<dbReference type="GO" id="GO:0030332">
    <property type="term" value="F:cyclin binding"/>
    <property type="evidence" value="ECO:0007669"/>
    <property type="project" value="TreeGrafter"/>
</dbReference>
<evidence type="ECO:0000313" key="1">
    <source>
        <dbReference type="EMBL" id="ODV85622.1"/>
    </source>
</evidence>
<accession>A0A1E4T1N0</accession>
<dbReference type="AlphaFoldDB" id="A0A1E4T1N0"/>
<dbReference type="GO" id="GO:0005634">
    <property type="term" value="C:nucleus"/>
    <property type="evidence" value="ECO:0007669"/>
    <property type="project" value="TreeGrafter"/>
</dbReference>
<evidence type="ECO:0008006" key="3">
    <source>
        <dbReference type="Google" id="ProtNLM"/>
    </source>
</evidence>
<dbReference type="GO" id="GO:0061630">
    <property type="term" value="F:ubiquitin protein ligase activity"/>
    <property type="evidence" value="ECO:0007669"/>
    <property type="project" value="TreeGrafter"/>
</dbReference>
<reference evidence="2" key="1">
    <citation type="submission" date="2016-04" db="EMBL/GenBank/DDBJ databases">
        <title>Comparative genomics of biotechnologically important yeasts.</title>
        <authorList>
            <consortium name="DOE Joint Genome Institute"/>
            <person name="Riley R."/>
            <person name="Haridas S."/>
            <person name="Wolfe K.H."/>
            <person name="Lopes M.R."/>
            <person name="Hittinger C.T."/>
            <person name="Goker M."/>
            <person name="Salamov A."/>
            <person name="Wisecaver J."/>
            <person name="Long T.M."/>
            <person name="Aerts A.L."/>
            <person name="Barry K."/>
            <person name="Choi C."/>
            <person name="Clum A."/>
            <person name="Coughlan A.Y."/>
            <person name="Deshpande S."/>
            <person name="Douglass A.P."/>
            <person name="Hanson S.J."/>
            <person name="Klenk H.-P."/>
            <person name="Labutti K."/>
            <person name="Lapidus A."/>
            <person name="Lindquist E."/>
            <person name="Lipzen A."/>
            <person name="Meier-Kolthoff J.P."/>
            <person name="Ohm R.A."/>
            <person name="Otillar R.P."/>
            <person name="Pangilinan J."/>
            <person name="Peng Y."/>
            <person name="Rokas A."/>
            <person name="Rosa C.A."/>
            <person name="Scheuner C."/>
            <person name="Sibirny A.A."/>
            <person name="Slot J.C."/>
            <person name="Stielow J.B."/>
            <person name="Sun H."/>
            <person name="Kurtzman C.P."/>
            <person name="Blackwell M."/>
            <person name="Grigoriev I.V."/>
            <person name="Jeffries T.W."/>
        </authorList>
    </citation>
    <scope>NUCLEOTIDE SEQUENCE [LARGE SCALE GENOMIC DNA]</scope>
    <source>
        <strain evidence="2">NRRL YB-2248</strain>
    </source>
</reference>
<evidence type="ECO:0000313" key="2">
    <source>
        <dbReference type="Proteomes" id="UP000094801"/>
    </source>
</evidence>
<dbReference type="GO" id="GO:0031624">
    <property type="term" value="F:ubiquitin conjugating enzyme binding"/>
    <property type="evidence" value="ECO:0007669"/>
    <property type="project" value="TreeGrafter"/>
</dbReference>
<dbReference type="OrthoDB" id="386949at2759"/>
<dbReference type="PANTHER" id="PTHR31531">
    <property type="entry name" value="E3 UBIQUITIN-PROTEIN LIGASE E3D FAMILY MEMBER"/>
    <property type="match status" value="1"/>
</dbReference>
<dbReference type="GO" id="GO:0043161">
    <property type="term" value="P:proteasome-mediated ubiquitin-dependent protein catabolic process"/>
    <property type="evidence" value="ECO:0007669"/>
    <property type="project" value="TreeGrafter"/>
</dbReference>
<dbReference type="EMBL" id="KV453852">
    <property type="protein sequence ID" value="ODV85622.1"/>
    <property type="molecule type" value="Genomic_DNA"/>
</dbReference>
<protein>
    <recommendedName>
        <fullName evidence="3">Ubiquitin-conjugating enzyme E2-binding protein</fullName>
    </recommendedName>
</protein>
<dbReference type="GO" id="GO:0006513">
    <property type="term" value="P:protein monoubiquitination"/>
    <property type="evidence" value="ECO:0007669"/>
    <property type="project" value="TreeGrafter"/>
</dbReference>
<dbReference type="STRING" id="983967.A0A1E4T1N0"/>